<keyword evidence="3" id="KW-1185">Reference proteome</keyword>
<sequence length="1425" mass="151497">MSSPSSPNLSHGSGTMGSAKERSCSTSAVNVPPKAQRGGRRSSILPLCMSRDQHAALQTSSASSQSAGKHRKQRGSSGPAGKPRQQTPLAGSPTKTTAAANNANGWMALLAHPETSQEIARALQMCSLYPTLRVAGTAFENSLNVAHRMNADTYAMLCSSRRGTDLNNVSFSDSHRDDVPHSPRMSISVLMETSSMLREAADDWRTSHDGSGSGGGGGRNSVLASNSAAADAVSRAIALSGGTKMVQMACAMKRAAMWEVLVVTALAHRVMELKFRRDRLRCVLERHLLPTLMRRKTATGSVIVQKDDRMARRGNKDVSDDPANAGALAGLDSSGAPQGTYLRDHDPFFASLNNSSLLQSFAETMTRHRFLPGEVIARAGQPSQKAKYFLISGKCEVTKGRSESSTDAAELSASGSATNAAPNTPTYRDGMHSTKAPRSRPSGRPDSSVLRYMKEVIMPGSSFGGIFGGGSSAVFAETYRALSYCIVWELSAEEFEQVFRPFSDRGMVDKYKESLRAHSLAWLQQHYHPSKVFSSIPVYRKLASRKSRYLNDFTPAVKVRGELLFAQDDLPGDVYCLLEGTVLRRTKGTATEDGVAQRIATNAFSALHSVGRCLLLGEEPHLLPGVQPYTCTVSSRVALFYKISGESLVSALLDDPAFFAQLRERLVKQRQANMVLHPDCLAYVPLLQRFPPEKRAELVQSACPRVVGRSTSLCEPAQHLSELMLVVSGGVCDPRHYGQRPTTSLPVPASGETDDAGGVDGSPNGSSTRQVNGLSHNKSSKTDRRRREPDGMSPNGASEQDLSYTAAAAKRHTLMGNNGARFAGKNGVKSLDREDSGDEETNPLSPDAVGFDWNFSIADTTLSSTIGGHTVSNTSFNSTGTGGEAGGLAKSPRAHAAPQMTAAQLHQKLCQTAPIVCPDESEEINPPLPSQPSRSFLYALGGSWEALLLEKWPNGWETTSTVALWAIPTHKLRLVYNSCVKATQSYILNGLRLAQKEDQQLPSIPHTKMPPMTVYTQRGEAVVAGAVETNSQSTGKSSVQRRHAKRKQPEQPPQPQQQQQQNQQRSPAGLLTFAIPSDATASFLKADDVVMSTSATGAEEQDPLGGWKRSQRPAKDSRGESGGSSNINAVVTPPGAGAKARAMAVPGAVARDTNARKPQLPPHGALRDAAATTPSATASKSKSTAGRKTNSVPRKEEEDDSAHVRAAGYGKTSAGGHAVSRRRVARQVAVSAPSTPIKVTIDPAVKAAYDGVLDATNPLMLRIVRDPVVAPAAGSSNINKPSAKRAAALAGRNLPPLQSDLVAPSPEAVTTVNTTGASSAAWPAHAPVHERWFQAVPSYEPLPGTVRAAETLAAPPVFAPNSTVLALTGTGSSSAHAKMLESHVAYYAASVSPGVASTRKRGDVAGDVPGGVSPHPLPKRRAYAA</sequence>
<feature type="region of interest" description="Disordered" evidence="1">
    <location>
        <begin position="401"/>
        <end position="447"/>
    </location>
</feature>
<dbReference type="VEuPathDB" id="TriTrypDB:LpyrH10_07_1790"/>
<feature type="compositionally biased region" description="Basic and acidic residues" evidence="1">
    <location>
        <begin position="309"/>
        <end position="319"/>
    </location>
</feature>
<comment type="caution">
    <text evidence="2">The sequence shown here is derived from an EMBL/GenBank/DDBJ whole genome shotgun (WGS) entry which is preliminary data.</text>
</comment>
<feature type="compositionally biased region" description="Low complexity" evidence="1">
    <location>
        <begin position="323"/>
        <end position="332"/>
    </location>
</feature>
<feature type="region of interest" description="Disordered" evidence="1">
    <location>
        <begin position="816"/>
        <end position="847"/>
    </location>
</feature>
<feature type="region of interest" description="Disordered" evidence="1">
    <location>
        <begin position="1027"/>
        <end position="1066"/>
    </location>
</feature>
<feature type="region of interest" description="Disordered" evidence="1">
    <location>
        <begin position="1"/>
        <end position="98"/>
    </location>
</feature>
<dbReference type="Gene3D" id="2.60.120.10">
    <property type="entry name" value="Jelly Rolls"/>
    <property type="match status" value="1"/>
</dbReference>
<feature type="compositionally biased region" description="Polar residues" evidence="1">
    <location>
        <begin position="84"/>
        <end position="97"/>
    </location>
</feature>
<feature type="compositionally biased region" description="Low complexity" evidence="1">
    <location>
        <begin position="1169"/>
        <end position="1184"/>
    </location>
</feature>
<protein>
    <recommendedName>
        <fullName evidence="4">Cyclic nucleotide-binding domain-containing protein</fullName>
    </recommendedName>
</protein>
<dbReference type="OrthoDB" id="273265at2759"/>
<feature type="region of interest" description="Disordered" evidence="1">
    <location>
        <begin position="737"/>
        <end position="801"/>
    </location>
</feature>
<feature type="compositionally biased region" description="Basic and acidic residues" evidence="1">
    <location>
        <begin position="780"/>
        <end position="790"/>
    </location>
</feature>
<dbReference type="RefSeq" id="XP_015659427.1">
    <property type="nucleotide sequence ID" value="XM_015802026.1"/>
</dbReference>
<dbReference type="GO" id="GO:0005829">
    <property type="term" value="C:cytosol"/>
    <property type="evidence" value="ECO:0007669"/>
    <property type="project" value="TreeGrafter"/>
</dbReference>
<feature type="compositionally biased region" description="Polar residues" evidence="1">
    <location>
        <begin position="405"/>
        <end position="426"/>
    </location>
</feature>
<organism evidence="2 3">
    <name type="scientific">Leptomonas pyrrhocoris</name>
    <name type="common">Firebug parasite</name>
    <dbReference type="NCBI Taxonomy" id="157538"/>
    <lineage>
        <taxon>Eukaryota</taxon>
        <taxon>Discoba</taxon>
        <taxon>Euglenozoa</taxon>
        <taxon>Kinetoplastea</taxon>
        <taxon>Metakinetoplastina</taxon>
        <taxon>Trypanosomatida</taxon>
        <taxon>Trypanosomatidae</taxon>
        <taxon>Leishmaniinae</taxon>
        <taxon>Leptomonas</taxon>
    </lineage>
</organism>
<feature type="region of interest" description="Disordered" evidence="1">
    <location>
        <begin position="1095"/>
        <end position="1220"/>
    </location>
</feature>
<feature type="region of interest" description="Disordered" evidence="1">
    <location>
        <begin position="309"/>
        <end position="332"/>
    </location>
</feature>
<dbReference type="InterPro" id="IPR018490">
    <property type="entry name" value="cNMP-bd_dom_sf"/>
</dbReference>
<dbReference type="GO" id="GO:0003700">
    <property type="term" value="F:DNA-binding transcription factor activity"/>
    <property type="evidence" value="ECO:0007669"/>
    <property type="project" value="TreeGrafter"/>
</dbReference>
<dbReference type="InterPro" id="IPR050397">
    <property type="entry name" value="Env_Response_Regulators"/>
</dbReference>
<dbReference type="Proteomes" id="UP000037923">
    <property type="component" value="Unassembled WGS sequence"/>
</dbReference>
<accession>A0A0M9G2S5</accession>
<proteinExistence type="predicted"/>
<dbReference type="PANTHER" id="PTHR24567:SF26">
    <property type="entry name" value="REGULATORY PROTEIN YEIL"/>
    <property type="match status" value="1"/>
</dbReference>
<dbReference type="OMA" id="VEMWAIP"/>
<name>A0A0M9G2S5_LEPPY</name>
<dbReference type="GeneID" id="26904663"/>
<feature type="compositionally biased region" description="Low complexity" evidence="1">
    <location>
        <begin position="1"/>
        <end position="13"/>
    </location>
</feature>
<evidence type="ECO:0000256" key="1">
    <source>
        <dbReference type="SAM" id="MobiDB-lite"/>
    </source>
</evidence>
<reference evidence="2 3" key="1">
    <citation type="submission" date="2015-07" db="EMBL/GenBank/DDBJ databases">
        <title>High-quality genome of monoxenous trypanosomatid Leptomonas pyrrhocoris.</title>
        <authorList>
            <person name="Flegontov P."/>
            <person name="Butenko A."/>
            <person name="Firsov S."/>
            <person name="Vlcek C."/>
            <person name="Logacheva M.D."/>
            <person name="Field M."/>
            <person name="Filatov D."/>
            <person name="Flegontova O."/>
            <person name="Gerasimov E."/>
            <person name="Jackson A.P."/>
            <person name="Kelly S."/>
            <person name="Opperdoes F."/>
            <person name="O'Reilly A."/>
            <person name="Votypka J."/>
            <person name="Yurchenko V."/>
            <person name="Lukes J."/>
        </authorList>
    </citation>
    <scope>NUCLEOTIDE SEQUENCE [LARGE SCALE GENOMIC DNA]</scope>
    <source>
        <strain evidence="2">H10</strain>
    </source>
</reference>
<feature type="compositionally biased region" description="Low complexity" evidence="1">
    <location>
        <begin position="55"/>
        <end position="67"/>
    </location>
</feature>
<dbReference type="EMBL" id="LGTL01000007">
    <property type="protein sequence ID" value="KPA80988.1"/>
    <property type="molecule type" value="Genomic_DNA"/>
</dbReference>
<dbReference type="EMBL" id="LGTL01000007">
    <property type="protein sequence ID" value="KPA80989.1"/>
    <property type="molecule type" value="Genomic_DNA"/>
</dbReference>
<dbReference type="PANTHER" id="PTHR24567">
    <property type="entry name" value="CRP FAMILY TRANSCRIPTIONAL REGULATORY PROTEIN"/>
    <property type="match status" value="1"/>
</dbReference>
<feature type="compositionally biased region" description="Polar residues" evidence="1">
    <location>
        <begin position="763"/>
        <end position="777"/>
    </location>
</feature>
<evidence type="ECO:0000313" key="3">
    <source>
        <dbReference type="Proteomes" id="UP000037923"/>
    </source>
</evidence>
<evidence type="ECO:0008006" key="4">
    <source>
        <dbReference type="Google" id="ProtNLM"/>
    </source>
</evidence>
<dbReference type="InterPro" id="IPR014710">
    <property type="entry name" value="RmlC-like_jellyroll"/>
</dbReference>
<feature type="compositionally biased region" description="Polar residues" evidence="1">
    <location>
        <begin position="1028"/>
        <end position="1038"/>
    </location>
</feature>
<evidence type="ECO:0000313" key="2">
    <source>
        <dbReference type="EMBL" id="KPA80989.1"/>
    </source>
</evidence>
<dbReference type="SUPFAM" id="SSF51206">
    <property type="entry name" value="cAMP-binding domain-like"/>
    <property type="match status" value="2"/>
</dbReference>
<dbReference type="RefSeq" id="XP_015659428.1">
    <property type="nucleotide sequence ID" value="XM_015802027.1"/>
</dbReference>
<feature type="region of interest" description="Disordered" evidence="1">
    <location>
        <begin position="1397"/>
        <end position="1425"/>
    </location>
</feature>
<gene>
    <name evidence="2" type="ORF">ABB37_04372</name>
</gene>